<dbReference type="EMBL" id="JADGJD010001999">
    <property type="protein sequence ID" value="KAJ3035851.1"/>
    <property type="molecule type" value="Genomic_DNA"/>
</dbReference>
<dbReference type="GO" id="GO:0005758">
    <property type="term" value="C:mitochondrial intermembrane space"/>
    <property type="evidence" value="ECO:0007669"/>
    <property type="project" value="InterPro"/>
</dbReference>
<keyword evidence="3" id="KW-1185">Reference proteome</keyword>
<dbReference type="PROSITE" id="PS51808">
    <property type="entry name" value="CHCH"/>
    <property type="match status" value="1"/>
</dbReference>
<dbReference type="InterPro" id="IPR039870">
    <property type="entry name" value="Coa4-like"/>
</dbReference>
<organism evidence="2 3">
    <name type="scientific">Rhizophlyctis rosea</name>
    <dbReference type="NCBI Taxonomy" id="64517"/>
    <lineage>
        <taxon>Eukaryota</taxon>
        <taxon>Fungi</taxon>
        <taxon>Fungi incertae sedis</taxon>
        <taxon>Chytridiomycota</taxon>
        <taxon>Chytridiomycota incertae sedis</taxon>
        <taxon>Chytridiomycetes</taxon>
        <taxon>Rhizophlyctidales</taxon>
        <taxon>Rhizophlyctidaceae</taxon>
        <taxon>Rhizophlyctis</taxon>
    </lineage>
</organism>
<protein>
    <recommendedName>
        <fullName evidence="4">CHCH domain-containing protein</fullName>
    </recommendedName>
</protein>
<gene>
    <name evidence="2" type="ORF">HK097_004002</name>
</gene>
<dbReference type="PANTHER" id="PTHR13639:SF2">
    <property type="entry name" value="CYTOCHROME C OXIDASE ASSEMBLY FACTOR 4 HOMOLOG, MITOCHONDRIAL"/>
    <property type="match status" value="1"/>
</dbReference>
<sequence length="76" mass="9018">MPVQPQHEQPPQSSPHTPRPPTDEDDPYVARIKRSGCFNQHEALQDCYYVKRDWRACKEEMQAFRACFAKKQQEQQ</sequence>
<feature type="region of interest" description="Disordered" evidence="1">
    <location>
        <begin position="1"/>
        <end position="28"/>
    </location>
</feature>
<proteinExistence type="predicted"/>
<name>A0AAD5WXM0_9FUNG</name>
<evidence type="ECO:0000256" key="1">
    <source>
        <dbReference type="SAM" id="MobiDB-lite"/>
    </source>
</evidence>
<dbReference type="GO" id="GO:0033617">
    <property type="term" value="P:mitochondrial respiratory chain complex IV assembly"/>
    <property type="evidence" value="ECO:0007669"/>
    <property type="project" value="InterPro"/>
</dbReference>
<accession>A0AAD5WXM0</accession>
<evidence type="ECO:0000313" key="3">
    <source>
        <dbReference type="Proteomes" id="UP001212841"/>
    </source>
</evidence>
<dbReference type="PANTHER" id="PTHR13639">
    <property type="entry name" value="CYTOCHROME C OXIDASE ASSEMBLY FACTOR 4 HOMOLOG, MITOCHONDRIAL"/>
    <property type="match status" value="1"/>
</dbReference>
<dbReference type="Proteomes" id="UP001212841">
    <property type="component" value="Unassembled WGS sequence"/>
</dbReference>
<comment type="caution">
    <text evidence="2">The sequence shown here is derived from an EMBL/GenBank/DDBJ whole genome shotgun (WGS) entry which is preliminary data.</text>
</comment>
<evidence type="ECO:0008006" key="4">
    <source>
        <dbReference type="Google" id="ProtNLM"/>
    </source>
</evidence>
<evidence type="ECO:0000313" key="2">
    <source>
        <dbReference type="EMBL" id="KAJ3035851.1"/>
    </source>
</evidence>
<feature type="compositionally biased region" description="Low complexity" evidence="1">
    <location>
        <begin position="1"/>
        <end position="16"/>
    </location>
</feature>
<dbReference type="AlphaFoldDB" id="A0AAD5WXM0"/>
<reference evidence="2" key="1">
    <citation type="submission" date="2020-05" db="EMBL/GenBank/DDBJ databases">
        <title>Phylogenomic resolution of chytrid fungi.</title>
        <authorList>
            <person name="Stajich J.E."/>
            <person name="Amses K."/>
            <person name="Simmons R."/>
            <person name="Seto K."/>
            <person name="Myers J."/>
            <person name="Bonds A."/>
            <person name="Quandt C.A."/>
            <person name="Barry K."/>
            <person name="Liu P."/>
            <person name="Grigoriev I."/>
            <person name="Longcore J.E."/>
            <person name="James T.Y."/>
        </authorList>
    </citation>
    <scope>NUCLEOTIDE SEQUENCE</scope>
    <source>
        <strain evidence="2">JEL0318</strain>
    </source>
</reference>